<feature type="region of interest" description="Disordered" evidence="1">
    <location>
        <begin position="1"/>
        <end position="21"/>
    </location>
</feature>
<keyword evidence="3" id="KW-1185">Reference proteome</keyword>
<name>A0AAN6SZB6_9PEZI</name>
<evidence type="ECO:0000313" key="2">
    <source>
        <dbReference type="EMBL" id="KAK4098998.1"/>
    </source>
</evidence>
<feature type="compositionally biased region" description="Basic and acidic residues" evidence="1">
    <location>
        <begin position="164"/>
        <end position="188"/>
    </location>
</feature>
<accession>A0AAN6SZB6</accession>
<evidence type="ECO:0000256" key="1">
    <source>
        <dbReference type="SAM" id="MobiDB-lite"/>
    </source>
</evidence>
<feature type="region of interest" description="Disordered" evidence="1">
    <location>
        <begin position="319"/>
        <end position="350"/>
    </location>
</feature>
<reference evidence="2" key="2">
    <citation type="submission" date="2023-05" db="EMBL/GenBank/DDBJ databases">
        <authorList>
            <consortium name="Lawrence Berkeley National Laboratory"/>
            <person name="Steindorff A."/>
            <person name="Hensen N."/>
            <person name="Bonometti L."/>
            <person name="Westerberg I."/>
            <person name="Brannstrom I.O."/>
            <person name="Guillou S."/>
            <person name="Cros-Aarteil S."/>
            <person name="Calhoun S."/>
            <person name="Haridas S."/>
            <person name="Kuo A."/>
            <person name="Mondo S."/>
            <person name="Pangilinan J."/>
            <person name="Riley R."/>
            <person name="Labutti K."/>
            <person name="Andreopoulos B."/>
            <person name="Lipzen A."/>
            <person name="Chen C."/>
            <person name="Yanf M."/>
            <person name="Daum C."/>
            <person name="Ng V."/>
            <person name="Clum A."/>
            <person name="Ohm R."/>
            <person name="Martin F."/>
            <person name="Silar P."/>
            <person name="Natvig D."/>
            <person name="Lalanne C."/>
            <person name="Gautier V."/>
            <person name="Ament-Velasquez S.L."/>
            <person name="Kruys A."/>
            <person name="Hutchinson M.I."/>
            <person name="Powell A.J."/>
            <person name="Barry K."/>
            <person name="Miller A.N."/>
            <person name="Grigoriev I.V."/>
            <person name="Debuchy R."/>
            <person name="Gladieux P."/>
            <person name="Thoren M.H."/>
            <person name="Johannesson H."/>
        </authorList>
    </citation>
    <scope>NUCLEOTIDE SEQUENCE</scope>
    <source>
        <strain evidence="2">CBS 757.83</strain>
    </source>
</reference>
<protein>
    <submittedName>
        <fullName evidence="2">Uncharacterized protein</fullName>
    </submittedName>
</protein>
<feature type="compositionally biased region" description="Basic and acidic residues" evidence="1">
    <location>
        <begin position="330"/>
        <end position="341"/>
    </location>
</feature>
<organism evidence="2 3">
    <name type="scientific">Parathielavia hyrcaniae</name>
    <dbReference type="NCBI Taxonomy" id="113614"/>
    <lineage>
        <taxon>Eukaryota</taxon>
        <taxon>Fungi</taxon>
        <taxon>Dikarya</taxon>
        <taxon>Ascomycota</taxon>
        <taxon>Pezizomycotina</taxon>
        <taxon>Sordariomycetes</taxon>
        <taxon>Sordariomycetidae</taxon>
        <taxon>Sordariales</taxon>
        <taxon>Chaetomiaceae</taxon>
        <taxon>Parathielavia</taxon>
    </lineage>
</organism>
<gene>
    <name evidence="2" type="ORF">N658DRAFT_202799</name>
</gene>
<feature type="region of interest" description="Disordered" evidence="1">
    <location>
        <begin position="160"/>
        <end position="188"/>
    </location>
</feature>
<dbReference type="Proteomes" id="UP001305647">
    <property type="component" value="Unassembled WGS sequence"/>
</dbReference>
<proteinExistence type="predicted"/>
<evidence type="ECO:0000313" key="3">
    <source>
        <dbReference type="Proteomes" id="UP001305647"/>
    </source>
</evidence>
<reference evidence="2" key="1">
    <citation type="journal article" date="2023" name="Mol. Phylogenet. Evol.">
        <title>Genome-scale phylogeny and comparative genomics of the fungal order Sordariales.</title>
        <authorList>
            <person name="Hensen N."/>
            <person name="Bonometti L."/>
            <person name="Westerberg I."/>
            <person name="Brannstrom I.O."/>
            <person name="Guillou S."/>
            <person name="Cros-Aarteil S."/>
            <person name="Calhoun S."/>
            <person name="Haridas S."/>
            <person name="Kuo A."/>
            <person name="Mondo S."/>
            <person name="Pangilinan J."/>
            <person name="Riley R."/>
            <person name="LaButti K."/>
            <person name="Andreopoulos B."/>
            <person name="Lipzen A."/>
            <person name="Chen C."/>
            <person name="Yan M."/>
            <person name="Daum C."/>
            <person name="Ng V."/>
            <person name="Clum A."/>
            <person name="Steindorff A."/>
            <person name="Ohm R.A."/>
            <person name="Martin F."/>
            <person name="Silar P."/>
            <person name="Natvig D.O."/>
            <person name="Lalanne C."/>
            <person name="Gautier V."/>
            <person name="Ament-Velasquez S.L."/>
            <person name="Kruys A."/>
            <person name="Hutchinson M.I."/>
            <person name="Powell A.J."/>
            <person name="Barry K."/>
            <person name="Miller A.N."/>
            <person name="Grigoriev I.V."/>
            <person name="Debuchy R."/>
            <person name="Gladieux P."/>
            <person name="Hiltunen Thoren M."/>
            <person name="Johannesson H."/>
        </authorList>
    </citation>
    <scope>NUCLEOTIDE SEQUENCE</scope>
    <source>
        <strain evidence="2">CBS 757.83</strain>
    </source>
</reference>
<sequence>MGRHGDALSRHHAVSQSDGALGSRGNCFGLRLRLAQIRLPRLPRHPRRCIGPTPTRCFLETAGPLIFAIQVSSRLNVLHFAHQWGTTDQLVRVSEQTATRGYWVAGTVLRGLELLHAVFRIENHDDLVSFMRNNICWPADFELEESILSYDAQSRRQRIGFSEQDAKEERDDPLPFRDDGEPDAQDERPPLAWTYLCSGTYNNRYGHFIPVSLNDLGYLMWDAARLESMEAMDVLEERRDQLRRLQAGLSPYFVWVCHTQLMIRGHIQIQSPRPPPRPMPAGAGSHRRRWISSSRPTYYPYCSHQKPTSDILNAHGTRPSATRLPNHPRWSGEHTSRHRDTAQLVTSSPGNGTYRYCSSNALTVWSSTASPQRRKAL</sequence>
<comment type="caution">
    <text evidence="2">The sequence shown here is derived from an EMBL/GenBank/DDBJ whole genome shotgun (WGS) entry which is preliminary data.</text>
</comment>
<dbReference type="EMBL" id="MU863653">
    <property type="protein sequence ID" value="KAK4098998.1"/>
    <property type="molecule type" value="Genomic_DNA"/>
</dbReference>
<dbReference type="AlphaFoldDB" id="A0AAN6SZB6"/>